<name>A0AAV6SC27_SOLSE</name>
<comment type="caution">
    <text evidence="1">The sequence shown here is derived from an EMBL/GenBank/DDBJ whole genome shotgun (WGS) entry which is preliminary data.</text>
</comment>
<sequence>MMSGLKVRTARFDRLPWFSYHSADAVSIEAKVKVAPGRELQLGPNVQCTERNGSNLPAVWLKLASF</sequence>
<keyword evidence="2" id="KW-1185">Reference proteome</keyword>
<dbReference type="Proteomes" id="UP000693946">
    <property type="component" value="Linkage Group LG14"/>
</dbReference>
<dbReference type="AlphaFoldDB" id="A0AAV6SC27"/>
<protein>
    <submittedName>
        <fullName evidence="1">Uncharacterized protein</fullName>
    </submittedName>
</protein>
<gene>
    <name evidence="1" type="ORF">JOB18_039796</name>
</gene>
<dbReference type="EMBL" id="JAGKHQ010000006">
    <property type="protein sequence ID" value="KAG7514673.1"/>
    <property type="molecule type" value="Genomic_DNA"/>
</dbReference>
<proteinExistence type="predicted"/>
<organism evidence="1 2">
    <name type="scientific">Solea senegalensis</name>
    <name type="common">Senegalese sole</name>
    <dbReference type="NCBI Taxonomy" id="28829"/>
    <lineage>
        <taxon>Eukaryota</taxon>
        <taxon>Metazoa</taxon>
        <taxon>Chordata</taxon>
        <taxon>Craniata</taxon>
        <taxon>Vertebrata</taxon>
        <taxon>Euteleostomi</taxon>
        <taxon>Actinopterygii</taxon>
        <taxon>Neopterygii</taxon>
        <taxon>Teleostei</taxon>
        <taxon>Neoteleostei</taxon>
        <taxon>Acanthomorphata</taxon>
        <taxon>Carangaria</taxon>
        <taxon>Pleuronectiformes</taxon>
        <taxon>Pleuronectoidei</taxon>
        <taxon>Soleidae</taxon>
        <taxon>Solea</taxon>
    </lineage>
</organism>
<accession>A0AAV6SC27</accession>
<evidence type="ECO:0000313" key="1">
    <source>
        <dbReference type="EMBL" id="KAG7514673.1"/>
    </source>
</evidence>
<evidence type="ECO:0000313" key="2">
    <source>
        <dbReference type="Proteomes" id="UP000693946"/>
    </source>
</evidence>
<reference evidence="1 2" key="1">
    <citation type="journal article" date="2021" name="Sci. Rep.">
        <title>Chromosome anchoring in Senegalese sole (Solea senegalensis) reveals sex-associated markers and genome rearrangements in flatfish.</title>
        <authorList>
            <person name="Guerrero-Cozar I."/>
            <person name="Gomez-Garrido J."/>
            <person name="Berbel C."/>
            <person name="Martinez-Blanch J.F."/>
            <person name="Alioto T."/>
            <person name="Claros M.G."/>
            <person name="Gagnaire P.A."/>
            <person name="Manchado M."/>
        </authorList>
    </citation>
    <scope>NUCLEOTIDE SEQUENCE [LARGE SCALE GENOMIC DNA]</scope>
    <source>
        <strain evidence="1">Sse05_10M</strain>
    </source>
</reference>